<dbReference type="PANTHER" id="PTHR43133:SF8">
    <property type="entry name" value="RNA POLYMERASE SIGMA FACTOR HI_1459-RELATED"/>
    <property type="match status" value="1"/>
</dbReference>
<organism evidence="6 7">
    <name type="scientific">Nonomuraea typhae</name>
    <dbReference type="NCBI Taxonomy" id="2603600"/>
    <lineage>
        <taxon>Bacteria</taxon>
        <taxon>Bacillati</taxon>
        <taxon>Actinomycetota</taxon>
        <taxon>Actinomycetes</taxon>
        <taxon>Streptosporangiales</taxon>
        <taxon>Streptosporangiaceae</taxon>
        <taxon>Nonomuraea</taxon>
    </lineage>
</organism>
<keyword evidence="3" id="KW-0731">Sigma factor</keyword>
<dbReference type="InterPro" id="IPR036388">
    <property type="entry name" value="WH-like_DNA-bd_sf"/>
</dbReference>
<dbReference type="SUPFAM" id="SSF88946">
    <property type="entry name" value="Sigma2 domain of RNA polymerase sigma factors"/>
    <property type="match status" value="1"/>
</dbReference>
<dbReference type="Gene3D" id="1.10.10.10">
    <property type="entry name" value="Winged helix-like DNA-binding domain superfamily/Winged helix DNA-binding domain"/>
    <property type="match status" value="1"/>
</dbReference>
<evidence type="ECO:0000313" key="6">
    <source>
        <dbReference type="EMBL" id="MFI6504432.1"/>
    </source>
</evidence>
<dbReference type="PANTHER" id="PTHR43133">
    <property type="entry name" value="RNA POLYMERASE ECF-TYPE SIGMA FACTO"/>
    <property type="match status" value="1"/>
</dbReference>
<proteinExistence type="inferred from homology"/>
<name>A0ABW7Z8B9_9ACTN</name>
<gene>
    <name evidence="6" type="ORF">ACIBG2_44100</name>
</gene>
<dbReference type="EMBL" id="JBITGY010000015">
    <property type="protein sequence ID" value="MFI6504432.1"/>
    <property type="molecule type" value="Genomic_DNA"/>
</dbReference>
<accession>A0ABW7Z8B9</accession>
<dbReference type="Proteomes" id="UP001612741">
    <property type="component" value="Unassembled WGS sequence"/>
</dbReference>
<comment type="caution">
    <text evidence="6">The sequence shown here is derived from an EMBL/GenBank/DDBJ whole genome shotgun (WGS) entry which is preliminary data.</text>
</comment>
<dbReference type="RefSeq" id="WP_397090178.1">
    <property type="nucleotide sequence ID" value="NZ_JBITGY010000015.1"/>
</dbReference>
<evidence type="ECO:0000256" key="3">
    <source>
        <dbReference type="ARBA" id="ARBA00023082"/>
    </source>
</evidence>
<keyword evidence="7" id="KW-1185">Reference proteome</keyword>
<dbReference type="InterPro" id="IPR013325">
    <property type="entry name" value="RNA_pol_sigma_r2"/>
</dbReference>
<keyword evidence="5" id="KW-0804">Transcription</keyword>
<dbReference type="Gene3D" id="1.10.1740.10">
    <property type="match status" value="1"/>
</dbReference>
<protein>
    <submittedName>
        <fullName evidence="6">RNA polymerase sigma factor</fullName>
    </submittedName>
</protein>
<keyword evidence="2" id="KW-0805">Transcription regulation</keyword>
<dbReference type="InterPro" id="IPR013324">
    <property type="entry name" value="RNA_pol_sigma_r3/r4-like"/>
</dbReference>
<evidence type="ECO:0000256" key="2">
    <source>
        <dbReference type="ARBA" id="ARBA00023015"/>
    </source>
</evidence>
<keyword evidence="4" id="KW-0238">DNA-binding</keyword>
<evidence type="ECO:0000256" key="4">
    <source>
        <dbReference type="ARBA" id="ARBA00023125"/>
    </source>
</evidence>
<evidence type="ECO:0000313" key="7">
    <source>
        <dbReference type="Proteomes" id="UP001612741"/>
    </source>
</evidence>
<reference evidence="6 7" key="1">
    <citation type="submission" date="2024-10" db="EMBL/GenBank/DDBJ databases">
        <title>The Natural Products Discovery Center: Release of the First 8490 Sequenced Strains for Exploring Actinobacteria Biosynthetic Diversity.</title>
        <authorList>
            <person name="Kalkreuter E."/>
            <person name="Kautsar S.A."/>
            <person name="Yang D."/>
            <person name="Bader C.D."/>
            <person name="Teijaro C.N."/>
            <person name="Fluegel L."/>
            <person name="Davis C.M."/>
            <person name="Simpson J.R."/>
            <person name="Lauterbach L."/>
            <person name="Steele A.D."/>
            <person name="Gui C."/>
            <person name="Meng S."/>
            <person name="Li G."/>
            <person name="Viehrig K."/>
            <person name="Ye F."/>
            <person name="Su P."/>
            <person name="Kiefer A.F."/>
            <person name="Nichols A."/>
            <person name="Cepeda A.J."/>
            <person name="Yan W."/>
            <person name="Fan B."/>
            <person name="Jiang Y."/>
            <person name="Adhikari A."/>
            <person name="Zheng C.-J."/>
            <person name="Schuster L."/>
            <person name="Cowan T.M."/>
            <person name="Smanski M.J."/>
            <person name="Chevrette M.G."/>
            <person name="De Carvalho L.P.S."/>
            <person name="Shen B."/>
        </authorList>
    </citation>
    <scope>NUCLEOTIDE SEQUENCE [LARGE SCALE GENOMIC DNA]</scope>
    <source>
        <strain evidence="6 7">NPDC050545</strain>
    </source>
</reference>
<dbReference type="InterPro" id="IPR039425">
    <property type="entry name" value="RNA_pol_sigma-70-like"/>
</dbReference>
<dbReference type="SUPFAM" id="SSF88659">
    <property type="entry name" value="Sigma3 and sigma4 domains of RNA polymerase sigma factors"/>
    <property type="match status" value="1"/>
</dbReference>
<evidence type="ECO:0000256" key="1">
    <source>
        <dbReference type="ARBA" id="ARBA00010641"/>
    </source>
</evidence>
<comment type="similarity">
    <text evidence="1">Belongs to the sigma-70 factor family. ECF subfamily.</text>
</comment>
<sequence length="177" mass="20060">MSTAQGSDPTSRCEDAATAYIRRIAPRVLRTAVCYTEDPVLAQDIAQEVLAKIYFKIWPDDVKRAKLLDRPGYLSRVILNCFLDHCRAPKSRSNRTEVALDPAQGYAAAPEMDHELSMAIRELPDDERAMIELLIQLDFNCRTAGELLGLSGTQPYRLRDRAYRSLAKLLHDHEEEV</sequence>
<evidence type="ECO:0000256" key="5">
    <source>
        <dbReference type="ARBA" id="ARBA00023163"/>
    </source>
</evidence>